<feature type="compositionally biased region" description="Gly residues" evidence="1">
    <location>
        <begin position="145"/>
        <end position="157"/>
    </location>
</feature>
<accession>A0A1H2E2U0</accession>
<dbReference type="OrthoDB" id="3383452at2"/>
<sequence length="289" mass="31914">MPRIRTIKPDFWDSADTAGADLRTRLLFIAMWNWADDYGIGDATPVRVIGFAFPNDEIPVSDYPRLLSDVSDHFGVVYFRHEGRPFYAIPSWSKHQRTEKRAKPREGLVEAAERAVANSKGAGQGVDAESPSDSDGISDESVGRFGAGSRKGNGGKGTGEECVPLPDEPPIDDYVPSEIETSTRTTPAKGSSTELTFIRTHVGQRFPAKVEQALVNEIRKLRHYDRPVIEEALRRWANRDGHPGLLPHLVSDVLKNNGRTAEPTKTDIWETSVIQPAQAAATEAQRKLS</sequence>
<evidence type="ECO:0000313" key="4">
    <source>
        <dbReference type="Proteomes" id="UP000183180"/>
    </source>
</evidence>
<gene>
    <name evidence="2" type="ORF">SAMN04488548_10929</name>
    <name evidence="3" type="ORF">SAMN04488548_12737</name>
</gene>
<dbReference type="EMBL" id="FNLM01000009">
    <property type="protein sequence ID" value="SDT84502.1"/>
    <property type="molecule type" value="Genomic_DNA"/>
</dbReference>
<evidence type="ECO:0000313" key="3">
    <source>
        <dbReference type="EMBL" id="SDT89431.1"/>
    </source>
</evidence>
<reference evidence="3 4" key="1">
    <citation type="submission" date="2016-10" db="EMBL/GenBank/DDBJ databases">
        <authorList>
            <person name="de Groot N.N."/>
        </authorList>
    </citation>
    <scope>NUCLEOTIDE SEQUENCE [LARGE SCALE GENOMIC DNA]</scope>
    <source>
        <strain evidence="3 4">DSM 44215</strain>
    </source>
</reference>
<proteinExistence type="predicted"/>
<feature type="compositionally biased region" description="Basic and acidic residues" evidence="1">
    <location>
        <begin position="99"/>
        <end position="113"/>
    </location>
</feature>
<dbReference type="EMBL" id="FNLM01000027">
    <property type="protein sequence ID" value="SDT89431.1"/>
    <property type="molecule type" value="Genomic_DNA"/>
</dbReference>
<dbReference type="AlphaFoldDB" id="A0A1H2E2U0"/>
<protein>
    <submittedName>
        <fullName evidence="3">Uncharacterized protein</fullName>
    </submittedName>
</protein>
<dbReference type="RefSeq" id="WP_074848061.1">
    <property type="nucleotide sequence ID" value="NZ_FNLM01000009.1"/>
</dbReference>
<evidence type="ECO:0000256" key="1">
    <source>
        <dbReference type="SAM" id="MobiDB-lite"/>
    </source>
</evidence>
<dbReference type="Proteomes" id="UP000183180">
    <property type="component" value="Unassembled WGS sequence"/>
</dbReference>
<name>A0A1H2E2U0_9ACTN</name>
<organism evidence="3 4">
    <name type="scientific">Gordonia westfalica</name>
    <dbReference type="NCBI Taxonomy" id="158898"/>
    <lineage>
        <taxon>Bacteria</taxon>
        <taxon>Bacillati</taxon>
        <taxon>Actinomycetota</taxon>
        <taxon>Actinomycetes</taxon>
        <taxon>Mycobacteriales</taxon>
        <taxon>Gordoniaceae</taxon>
        <taxon>Gordonia</taxon>
    </lineage>
</organism>
<feature type="region of interest" description="Disordered" evidence="1">
    <location>
        <begin position="93"/>
        <end position="174"/>
    </location>
</feature>
<dbReference type="STRING" id="158898.SAMN04488548_10929"/>
<evidence type="ECO:0000313" key="2">
    <source>
        <dbReference type="EMBL" id="SDT84502.1"/>
    </source>
</evidence>